<name>A0ABT2MDF1_9MYCO</name>
<dbReference type="EMBL" id="JAODWD010000003">
    <property type="protein sequence ID" value="MCT7659175.1"/>
    <property type="molecule type" value="Genomic_DNA"/>
</dbReference>
<evidence type="ECO:0000313" key="2">
    <source>
        <dbReference type="EMBL" id="MCT7659175.1"/>
    </source>
</evidence>
<proteinExistence type="predicted"/>
<feature type="domain" description="PknH-like extracellular" evidence="1">
    <location>
        <begin position="48"/>
        <end position="201"/>
    </location>
</feature>
<dbReference type="InterPro" id="IPR026954">
    <property type="entry name" value="PknH-like_Extracell"/>
</dbReference>
<accession>A0ABT2MDF1</accession>
<organism evidence="2 3">
    <name type="scientific">Mycobacterium deserti</name>
    <dbReference type="NCBI Taxonomy" id="2978347"/>
    <lineage>
        <taxon>Bacteria</taxon>
        <taxon>Bacillati</taxon>
        <taxon>Actinomycetota</taxon>
        <taxon>Actinomycetes</taxon>
        <taxon>Mycobacteriales</taxon>
        <taxon>Mycobacteriaceae</taxon>
        <taxon>Mycobacterium</taxon>
    </lineage>
</organism>
<keyword evidence="3" id="KW-1185">Reference proteome</keyword>
<evidence type="ECO:0000259" key="1">
    <source>
        <dbReference type="Pfam" id="PF14032"/>
    </source>
</evidence>
<reference evidence="3" key="1">
    <citation type="submission" date="2023-07" db="EMBL/GenBank/DDBJ databases">
        <authorList>
            <person name="Deng Y."/>
            <person name="Zhang Y.-Q."/>
        </authorList>
    </citation>
    <scope>NUCLEOTIDE SEQUENCE [LARGE SCALE GENOMIC DNA]</scope>
    <source>
        <strain evidence="3">CPCC 205710</strain>
    </source>
</reference>
<dbReference type="Pfam" id="PF14032">
    <property type="entry name" value="PknH_C"/>
    <property type="match status" value="1"/>
</dbReference>
<dbReference type="RefSeq" id="WP_260993243.1">
    <property type="nucleotide sequence ID" value="NZ_JAODWD010000003.1"/>
</dbReference>
<comment type="caution">
    <text evidence="2">The sequence shown here is derived from an EMBL/GenBank/DDBJ whole genome shotgun (WGS) entry which is preliminary data.</text>
</comment>
<dbReference type="InterPro" id="IPR038232">
    <property type="entry name" value="PknH-like_Extracell_sf"/>
</dbReference>
<dbReference type="Gene3D" id="3.40.1000.70">
    <property type="entry name" value="PknH-like extracellular domain"/>
    <property type="match status" value="1"/>
</dbReference>
<gene>
    <name evidence="2" type="ORF">N4S67_12155</name>
</gene>
<sequence>MATEGVDPMRLPVWCAVGLLAAGCSQAVGGHAVRSAPGLDDDSRSPVDVETIMLEQSQMRAITGAGDHLTIVPTMDSKIPVDIEPLTESAPPRCEWVFAETQTFGSEVEEFHKTTFQYPPDGGLISQGAAAYRDPVTARRAFDGLVALVDGCDSTSLGAMFVGDWAATGDSLQTRPAGGCGRDYRVKNVVLVEVTACAFPDSVPGIVMTNILANVPN</sequence>
<evidence type="ECO:0000313" key="3">
    <source>
        <dbReference type="Proteomes" id="UP001206639"/>
    </source>
</evidence>
<dbReference type="Proteomes" id="UP001206639">
    <property type="component" value="Unassembled WGS sequence"/>
</dbReference>
<protein>
    <submittedName>
        <fullName evidence="2">Sensor domain-containing protein</fullName>
    </submittedName>
</protein>